<dbReference type="InterPro" id="IPR022956">
    <property type="entry name" value="Beta_hexosaminidase_bac"/>
</dbReference>
<dbReference type="GO" id="GO:0008360">
    <property type="term" value="P:regulation of cell shape"/>
    <property type="evidence" value="ECO:0007669"/>
    <property type="project" value="UniProtKB-KW"/>
</dbReference>
<comment type="function">
    <text evidence="10">Plays a role in peptidoglycan recycling by cleaving the terminal beta-1,4-linked N-acetylglucosamine (GlcNAc) from peptide-linked peptidoglycan fragments, giving rise to free GlcNAc, anhydro-N-acetylmuramic acid and anhydro-N-acetylmuramic acid-linked peptides.</text>
</comment>
<dbReference type="Gene3D" id="3.20.20.300">
    <property type="entry name" value="Glycoside hydrolase, family 3, N-terminal domain"/>
    <property type="match status" value="1"/>
</dbReference>
<keyword evidence="6 10" id="KW-0573">Peptidoglycan synthesis</keyword>
<dbReference type="Proteomes" id="UP000245790">
    <property type="component" value="Unassembled WGS sequence"/>
</dbReference>
<dbReference type="HAMAP" id="MF_00364">
    <property type="entry name" value="NagZ"/>
    <property type="match status" value="1"/>
</dbReference>
<feature type="binding site" evidence="10">
    <location>
        <position position="72"/>
    </location>
    <ligand>
        <name>substrate</name>
    </ligand>
</feature>
<keyword evidence="9 10" id="KW-0961">Cell wall biogenesis/degradation</keyword>
<evidence type="ECO:0000259" key="11">
    <source>
        <dbReference type="Pfam" id="PF00933"/>
    </source>
</evidence>
<dbReference type="GO" id="GO:0071555">
    <property type="term" value="P:cell wall organization"/>
    <property type="evidence" value="ECO:0007669"/>
    <property type="project" value="UniProtKB-KW"/>
</dbReference>
<dbReference type="Pfam" id="PF00933">
    <property type="entry name" value="Glyco_hydro_3"/>
    <property type="match status" value="1"/>
</dbReference>
<reference evidence="12 13" key="1">
    <citation type="submission" date="2018-05" db="EMBL/GenBank/DDBJ databases">
        <title>Genomic Encyclopedia of Type Strains, Phase IV (KMG-IV): sequencing the most valuable type-strain genomes for metagenomic binning, comparative biology and taxonomic classification.</title>
        <authorList>
            <person name="Goeker M."/>
        </authorList>
    </citation>
    <scope>NUCLEOTIDE SEQUENCE [LARGE SCALE GENOMIC DNA]</scope>
    <source>
        <strain evidence="12 13">DSM 25350</strain>
    </source>
</reference>
<dbReference type="InterPro" id="IPR001764">
    <property type="entry name" value="Glyco_hydro_3_N"/>
</dbReference>
<dbReference type="GO" id="GO:0009252">
    <property type="term" value="P:peptidoglycan biosynthetic process"/>
    <property type="evidence" value="ECO:0007669"/>
    <property type="project" value="UniProtKB-KW"/>
</dbReference>
<dbReference type="GO" id="GO:0005737">
    <property type="term" value="C:cytoplasm"/>
    <property type="evidence" value="ECO:0007669"/>
    <property type="project" value="UniProtKB-SubCell"/>
</dbReference>
<dbReference type="EMBL" id="QGGU01000006">
    <property type="protein sequence ID" value="PWK50942.1"/>
    <property type="molecule type" value="Genomic_DNA"/>
</dbReference>
<dbReference type="GO" id="GO:0005975">
    <property type="term" value="P:carbohydrate metabolic process"/>
    <property type="evidence" value="ECO:0007669"/>
    <property type="project" value="InterPro"/>
</dbReference>
<keyword evidence="13" id="KW-1185">Reference proteome</keyword>
<proteinExistence type="inferred from homology"/>
<protein>
    <recommendedName>
        <fullName evidence="10">Beta-hexosaminidase</fullName>
        <ecNumber evidence="10">3.2.1.52</ecNumber>
    </recommendedName>
    <alternativeName>
        <fullName evidence="10">Beta-N-acetylhexosaminidase</fullName>
    </alternativeName>
    <alternativeName>
        <fullName evidence="10">N-acetyl-beta-glucosaminidase</fullName>
    </alternativeName>
</protein>
<evidence type="ECO:0000256" key="7">
    <source>
        <dbReference type="ARBA" id="ARBA00023295"/>
    </source>
</evidence>
<dbReference type="GO" id="GO:0051301">
    <property type="term" value="P:cell division"/>
    <property type="evidence" value="ECO:0007669"/>
    <property type="project" value="UniProtKB-KW"/>
</dbReference>
<evidence type="ECO:0000256" key="10">
    <source>
        <dbReference type="HAMAP-Rule" id="MF_00364"/>
    </source>
</evidence>
<dbReference type="PANTHER" id="PTHR30480">
    <property type="entry name" value="BETA-HEXOSAMINIDASE-RELATED"/>
    <property type="match status" value="1"/>
</dbReference>
<keyword evidence="2 10" id="KW-0963">Cytoplasm</keyword>
<dbReference type="UniPathway" id="UPA00544"/>
<dbReference type="GO" id="GO:0004563">
    <property type="term" value="F:beta-N-acetylhexosaminidase activity"/>
    <property type="evidence" value="ECO:0007669"/>
    <property type="project" value="UniProtKB-UniRule"/>
</dbReference>
<dbReference type="RefSeq" id="WP_109763596.1">
    <property type="nucleotide sequence ID" value="NZ_QGGU01000006.1"/>
</dbReference>
<feature type="active site" description="Proton donor/acceptor" evidence="10">
    <location>
        <position position="180"/>
    </location>
</feature>
<accession>A0A316FS01</accession>
<comment type="similarity">
    <text evidence="10">Belongs to the glycosyl hydrolase 3 family. NagZ subfamily.</text>
</comment>
<dbReference type="EC" id="3.2.1.52" evidence="10"/>
<dbReference type="InterPro" id="IPR036962">
    <property type="entry name" value="Glyco_hydro_3_N_sf"/>
</dbReference>
<evidence type="ECO:0000256" key="5">
    <source>
        <dbReference type="ARBA" id="ARBA00022960"/>
    </source>
</evidence>
<dbReference type="SUPFAM" id="SSF51445">
    <property type="entry name" value="(Trans)glycosidases"/>
    <property type="match status" value="1"/>
</dbReference>
<evidence type="ECO:0000256" key="4">
    <source>
        <dbReference type="ARBA" id="ARBA00022801"/>
    </source>
</evidence>
<name>A0A316FS01_9GAMM</name>
<keyword evidence="8 10" id="KW-0131">Cell cycle</keyword>
<dbReference type="PANTHER" id="PTHR30480:SF13">
    <property type="entry name" value="BETA-HEXOSAMINIDASE"/>
    <property type="match status" value="1"/>
</dbReference>
<keyword evidence="7 10" id="KW-0326">Glycosidase</keyword>
<feature type="binding site" evidence="10">
    <location>
        <position position="137"/>
    </location>
    <ligand>
        <name>substrate</name>
    </ligand>
</feature>
<keyword evidence="4 10" id="KW-0378">Hydrolase</keyword>
<comment type="subcellular location">
    <subcellularLocation>
        <location evidence="10">Cytoplasm</location>
    </subcellularLocation>
</comment>
<organism evidence="12 13">
    <name type="scientific">Pleionea mediterranea</name>
    <dbReference type="NCBI Taxonomy" id="523701"/>
    <lineage>
        <taxon>Bacteria</taxon>
        <taxon>Pseudomonadati</taxon>
        <taxon>Pseudomonadota</taxon>
        <taxon>Gammaproteobacteria</taxon>
        <taxon>Oceanospirillales</taxon>
        <taxon>Pleioneaceae</taxon>
        <taxon>Pleionea</taxon>
    </lineage>
</organism>
<keyword evidence="5 10" id="KW-0133">Cell shape</keyword>
<dbReference type="PROSITE" id="PS00775">
    <property type="entry name" value="GLYCOSYL_HYDROL_F3"/>
    <property type="match status" value="1"/>
</dbReference>
<comment type="pathway">
    <text evidence="10">Cell wall biogenesis; peptidoglycan recycling.</text>
</comment>
<feature type="site" description="Important for catalytic activity" evidence="10">
    <location>
        <position position="178"/>
    </location>
</feature>
<evidence type="ECO:0000313" key="13">
    <source>
        <dbReference type="Proteomes" id="UP000245790"/>
    </source>
</evidence>
<evidence type="ECO:0000256" key="2">
    <source>
        <dbReference type="ARBA" id="ARBA00022490"/>
    </source>
</evidence>
<keyword evidence="3 10" id="KW-0132">Cell division</keyword>
<evidence type="ECO:0000313" key="12">
    <source>
        <dbReference type="EMBL" id="PWK50942.1"/>
    </source>
</evidence>
<gene>
    <name evidence="10" type="primary">nagZ</name>
    <name evidence="12" type="ORF">C8D97_106235</name>
</gene>
<dbReference type="GO" id="GO:0009254">
    <property type="term" value="P:peptidoglycan turnover"/>
    <property type="evidence" value="ECO:0007669"/>
    <property type="project" value="UniProtKB-UniRule"/>
</dbReference>
<evidence type="ECO:0000256" key="9">
    <source>
        <dbReference type="ARBA" id="ARBA00023316"/>
    </source>
</evidence>
<dbReference type="OrthoDB" id="9786661at2"/>
<comment type="caution">
    <text evidence="12">The sequence shown here is derived from an EMBL/GenBank/DDBJ whole genome shotgun (WGS) entry which is preliminary data.</text>
</comment>
<evidence type="ECO:0000256" key="6">
    <source>
        <dbReference type="ARBA" id="ARBA00022984"/>
    </source>
</evidence>
<dbReference type="AlphaFoldDB" id="A0A316FS01"/>
<feature type="binding site" evidence="10">
    <location>
        <begin position="167"/>
        <end position="168"/>
    </location>
    <ligand>
        <name>substrate</name>
    </ligand>
</feature>
<dbReference type="InterPro" id="IPR019800">
    <property type="entry name" value="Glyco_hydro_3_AS"/>
</dbReference>
<feature type="binding site" evidence="10">
    <location>
        <position position="64"/>
    </location>
    <ligand>
        <name>substrate</name>
    </ligand>
</feature>
<dbReference type="NCBIfam" id="NF003740">
    <property type="entry name" value="PRK05337.1"/>
    <property type="match status" value="1"/>
</dbReference>
<feature type="active site" description="Nucleophile" evidence="10">
    <location>
        <position position="250"/>
    </location>
</feature>
<evidence type="ECO:0000256" key="3">
    <source>
        <dbReference type="ARBA" id="ARBA00022618"/>
    </source>
</evidence>
<feature type="domain" description="Glycoside hydrolase family 3 N-terminal" evidence="11">
    <location>
        <begin position="15"/>
        <end position="316"/>
    </location>
</feature>
<evidence type="ECO:0000256" key="8">
    <source>
        <dbReference type="ARBA" id="ARBA00023306"/>
    </source>
</evidence>
<dbReference type="InterPro" id="IPR050226">
    <property type="entry name" value="NagZ_Beta-hexosaminidase"/>
</dbReference>
<evidence type="ECO:0000256" key="1">
    <source>
        <dbReference type="ARBA" id="ARBA00001231"/>
    </source>
</evidence>
<sequence length="352" mass="38539">MSSAGPIMLDLKGTSISSEEKEMLRHPACGGVILFARNIETPEQVTSLNQQIAAINPSLLRAVDQEGGRVQRLKQGFSELPALRELESKASHFEQAEHRAYHHARVMALETLSVGFDISFSPVLDIATTSSRVIGDRAFHEQPDSIVALASAYIKGMKECGMAATGKHFPGHGSVDADSHIELPVDERDWQTIKDTDLKSFSQLSSELGGIMPAHVIYSQLDKLPAGFSPFWVAKVLREQMSFNGVVFSDDISMKGAETVGDFDDRVSAALDAGCDMVLVCNHPTEAGDALEHVMQHHQSSPSKSQIKTSAARIQSMKASDKNLCIYRDLKQDTRWQTSHSVLFGDSRKSTD</sequence>
<dbReference type="InterPro" id="IPR017853">
    <property type="entry name" value="GH"/>
</dbReference>
<comment type="catalytic activity">
    <reaction evidence="1 10">
        <text>Hydrolysis of terminal non-reducing N-acetyl-D-hexosamine residues in N-acetyl-beta-D-hexosaminides.</text>
        <dbReference type="EC" id="3.2.1.52"/>
    </reaction>
</comment>